<comment type="catalytic activity">
    <reaction evidence="1">
        <text>3-methyl-2-oxobutanoate + acetyl-CoA + H2O = (2S)-2-isopropylmalate + CoA + H(+)</text>
        <dbReference type="Rhea" id="RHEA:21524"/>
        <dbReference type="ChEBI" id="CHEBI:1178"/>
        <dbReference type="ChEBI" id="CHEBI:11851"/>
        <dbReference type="ChEBI" id="CHEBI:15377"/>
        <dbReference type="ChEBI" id="CHEBI:15378"/>
        <dbReference type="ChEBI" id="CHEBI:57287"/>
        <dbReference type="ChEBI" id="CHEBI:57288"/>
        <dbReference type="EC" id="2.3.3.13"/>
    </reaction>
</comment>
<organism evidence="7 8">
    <name type="scientific">Streptosporangium brasiliense</name>
    <dbReference type="NCBI Taxonomy" id="47480"/>
    <lineage>
        <taxon>Bacteria</taxon>
        <taxon>Bacillati</taxon>
        <taxon>Actinomycetota</taxon>
        <taxon>Actinomycetes</taxon>
        <taxon>Streptosporangiales</taxon>
        <taxon>Streptosporangiaceae</taxon>
        <taxon>Streptosporangium</taxon>
    </lineage>
</organism>
<dbReference type="PROSITE" id="PS50991">
    <property type="entry name" value="PYR_CT"/>
    <property type="match status" value="1"/>
</dbReference>
<dbReference type="PROSITE" id="PS00816">
    <property type="entry name" value="AIPM_HOMOCIT_SYNTH_2"/>
    <property type="match status" value="1"/>
</dbReference>
<name>A0ABT9QWN5_9ACTN</name>
<keyword evidence="4 5" id="KW-0808">Transferase</keyword>
<dbReference type="EC" id="2.3.3.13" evidence="3"/>
<evidence type="ECO:0000256" key="2">
    <source>
        <dbReference type="ARBA" id="ARBA00009767"/>
    </source>
</evidence>
<comment type="caution">
    <text evidence="7">The sequence shown here is derived from an EMBL/GenBank/DDBJ whole genome shotgun (WGS) entry which is preliminary data.</text>
</comment>
<dbReference type="InterPro" id="IPR002034">
    <property type="entry name" value="AIPM/Hcit_synth_CS"/>
</dbReference>
<dbReference type="PANTHER" id="PTHR46911:SF1">
    <property type="entry name" value="2-ISOPROPYLMALATE SYNTHASE"/>
    <property type="match status" value="1"/>
</dbReference>
<dbReference type="SUPFAM" id="SSF51569">
    <property type="entry name" value="Aldolase"/>
    <property type="match status" value="1"/>
</dbReference>
<dbReference type="PROSITE" id="PS00815">
    <property type="entry name" value="AIPM_HOMOCIT_SYNTH_1"/>
    <property type="match status" value="1"/>
</dbReference>
<evidence type="ECO:0000259" key="6">
    <source>
        <dbReference type="PROSITE" id="PS50991"/>
    </source>
</evidence>
<protein>
    <recommendedName>
        <fullName evidence="3">2-isopropylmalate synthase</fullName>
        <ecNumber evidence="3">2.3.3.13</ecNumber>
    </recommendedName>
</protein>
<dbReference type="EMBL" id="JAUSRB010000001">
    <property type="protein sequence ID" value="MDP9861390.1"/>
    <property type="molecule type" value="Genomic_DNA"/>
</dbReference>
<dbReference type="Gene3D" id="3.20.20.70">
    <property type="entry name" value="Aldolase class I"/>
    <property type="match status" value="1"/>
</dbReference>
<keyword evidence="7" id="KW-0012">Acyltransferase</keyword>
<evidence type="ECO:0000313" key="7">
    <source>
        <dbReference type="EMBL" id="MDP9861390.1"/>
    </source>
</evidence>
<keyword evidence="8" id="KW-1185">Reference proteome</keyword>
<dbReference type="Pfam" id="PF22615">
    <property type="entry name" value="IPMS_D2"/>
    <property type="match status" value="1"/>
</dbReference>
<accession>A0ABT9QWN5</accession>
<dbReference type="Pfam" id="PF00682">
    <property type="entry name" value="HMGL-like"/>
    <property type="match status" value="1"/>
</dbReference>
<reference evidence="7 8" key="1">
    <citation type="submission" date="2023-07" db="EMBL/GenBank/DDBJ databases">
        <title>Sequencing the genomes of 1000 actinobacteria strains.</title>
        <authorList>
            <person name="Klenk H.-P."/>
        </authorList>
    </citation>
    <scope>NUCLEOTIDE SEQUENCE [LARGE SCALE GENOMIC DNA]</scope>
    <source>
        <strain evidence="7 8">DSM 44109</strain>
    </source>
</reference>
<evidence type="ECO:0000256" key="1">
    <source>
        <dbReference type="ARBA" id="ARBA00000064"/>
    </source>
</evidence>
<dbReference type="PANTHER" id="PTHR46911">
    <property type="match status" value="1"/>
</dbReference>
<dbReference type="InterPro" id="IPR039371">
    <property type="entry name" value="LeuA_N_DRE-TIM"/>
</dbReference>
<comment type="similarity">
    <text evidence="2">Belongs to the alpha-IPM synthase/homocitrate synthase family. LeuA type 2 subfamily.</text>
</comment>
<dbReference type="InterPro" id="IPR000891">
    <property type="entry name" value="PYR_CT"/>
</dbReference>
<evidence type="ECO:0000256" key="5">
    <source>
        <dbReference type="RuleBase" id="RU003523"/>
    </source>
</evidence>
<dbReference type="NCBIfam" id="NF002991">
    <property type="entry name" value="PRK03739.1"/>
    <property type="match status" value="1"/>
</dbReference>
<evidence type="ECO:0000256" key="4">
    <source>
        <dbReference type="ARBA" id="ARBA00022679"/>
    </source>
</evidence>
<gene>
    <name evidence="7" type="ORF">J2S55_000649</name>
</gene>
<proteinExistence type="inferred from homology"/>
<dbReference type="InterPro" id="IPR054692">
    <property type="entry name" value="LeuA-like_post-cat"/>
</dbReference>
<dbReference type="InterPro" id="IPR036230">
    <property type="entry name" value="LeuA_allosteric_dom_sf"/>
</dbReference>
<sequence>MKSARRPAGRYREFTPLSLPDRTWPDKHIVAAPRWLSTDLRDGNQSLSRPMSPARKLAMFELLVGMGYKEIEVGFPVASKDDHDFVRLLIEQDLIPDDVCISVLVPARDELLRRTVDSLRGAPRATVHVYNATAPMFRQLVFGITRAECKDLAVQGTRLMMKYAERTLADCDLRYQYSPELFNETEPDFSLEVCEAVMDTWEPGPEREMILNFPTTVERSLPHVFADQIEWLDRNLSRREHVCLSIHPHNDRGTGVASAELAVLAGAERVEGCLFGNGERAGNVCLVTLGMNLLTHGVDPAIDFSDINAIRDTVEHCNQMAVHPRHPYGGDLVYTAFSGSHQDAIKKGFDALEREAAEAGAEPADLPWRVPYLPLDPADVGRGYEAVVRINSQSGKGGVAYVMDAHHGVDLPREMRREFADLIQAYADAEGGEISPDRIAEIFRTEYENAFEIVDH</sequence>
<evidence type="ECO:0000313" key="8">
    <source>
        <dbReference type="Proteomes" id="UP001230426"/>
    </source>
</evidence>
<dbReference type="InterPro" id="IPR013785">
    <property type="entry name" value="Aldolase_TIM"/>
</dbReference>
<dbReference type="CDD" id="cd07942">
    <property type="entry name" value="DRE_TIM_LeuA"/>
    <property type="match status" value="1"/>
</dbReference>
<dbReference type="Proteomes" id="UP001230426">
    <property type="component" value="Unassembled WGS sequence"/>
</dbReference>
<feature type="domain" description="Pyruvate carboxyltransferase" evidence="6">
    <location>
        <begin position="33"/>
        <end position="308"/>
    </location>
</feature>
<dbReference type="GO" id="GO:0003852">
    <property type="term" value="F:2-isopropylmalate synthase activity"/>
    <property type="evidence" value="ECO:0007669"/>
    <property type="project" value="UniProtKB-EC"/>
</dbReference>
<dbReference type="SUPFAM" id="SSF89000">
    <property type="entry name" value="post-HMGL domain-like"/>
    <property type="match status" value="1"/>
</dbReference>
<evidence type="ECO:0000256" key="3">
    <source>
        <dbReference type="ARBA" id="ARBA00012973"/>
    </source>
</evidence>
<dbReference type="Gene3D" id="3.30.160.270">
    <property type="match status" value="1"/>
</dbReference>